<dbReference type="InterPro" id="IPR002516">
    <property type="entry name" value="Glyco_trans_11"/>
</dbReference>
<dbReference type="GO" id="GO:0005975">
    <property type="term" value="P:carbohydrate metabolic process"/>
    <property type="evidence" value="ECO:0007669"/>
    <property type="project" value="InterPro"/>
</dbReference>
<dbReference type="OrthoDB" id="9794601at2"/>
<dbReference type="RefSeq" id="WP_095681147.1">
    <property type="nucleotide sequence ID" value="NZ_CP016768.2"/>
</dbReference>
<dbReference type="AlphaFoldDB" id="A0A249JZ75"/>
<accession>A0A249JZ75</accession>
<keyword evidence="3" id="KW-0812">Transmembrane</keyword>
<evidence type="ECO:0000313" key="4">
    <source>
        <dbReference type="EMBL" id="ASY09843.1"/>
    </source>
</evidence>
<dbReference type="PANTHER" id="PTHR11927">
    <property type="entry name" value="GALACTOSIDE 2-L-FUCOSYLTRANSFERASE"/>
    <property type="match status" value="1"/>
</dbReference>
<evidence type="ECO:0000313" key="5">
    <source>
        <dbReference type="Proteomes" id="UP000217153"/>
    </source>
</evidence>
<feature type="transmembrane region" description="Helical" evidence="3">
    <location>
        <begin position="12"/>
        <end position="34"/>
    </location>
</feature>
<dbReference type="GO" id="GO:0008107">
    <property type="term" value="F:galactoside 2-alpha-L-fucosyltransferase activity"/>
    <property type="evidence" value="ECO:0007669"/>
    <property type="project" value="InterPro"/>
</dbReference>
<evidence type="ECO:0000256" key="1">
    <source>
        <dbReference type="ARBA" id="ARBA00022676"/>
    </source>
</evidence>
<dbReference type="Proteomes" id="UP000217153">
    <property type="component" value="Chromosome"/>
</dbReference>
<evidence type="ECO:0000256" key="2">
    <source>
        <dbReference type="ARBA" id="ARBA00022679"/>
    </source>
</evidence>
<organism evidence="4 5">
    <name type="scientific">Candidatus Nanopelagicus limnae</name>
    <dbReference type="NCBI Taxonomy" id="1884634"/>
    <lineage>
        <taxon>Bacteria</taxon>
        <taxon>Bacillati</taxon>
        <taxon>Actinomycetota</taxon>
        <taxon>Actinomycetes</taxon>
        <taxon>Candidatus Nanopelagicales</taxon>
        <taxon>Candidatus Nanopelagicaceae</taxon>
        <taxon>Candidatus Nanopelagicus</taxon>
    </lineage>
</organism>
<keyword evidence="3" id="KW-1133">Transmembrane helix</keyword>
<protein>
    <submittedName>
        <fullName evidence="4">Alpha-1,2-fucosyltransferase</fullName>
    </submittedName>
</protein>
<keyword evidence="5" id="KW-1185">Reference proteome</keyword>
<dbReference type="EMBL" id="CP016768">
    <property type="protein sequence ID" value="ASY09843.1"/>
    <property type="molecule type" value="Genomic_DNA"/>
</dbReference>
<gene>
    <name evidence="4" type="ORF">B1s21122_05925</name>
</gene>
<keyword evidence="3" id="KW-0472">Membrane</keyword>
<dbReference type="PANTHER" id="PTHR11927:SF9">
    <property type="entry name" value="L-FUCOSYLTRANSFERASE"/>
    <property type="match status" value="1"/>
</dbReference>
<evidence type="ECO:0000256" key="3">
    <source>
        <dbReference type="SAM" id="Phobius"/>
    </source>
</evidence>
<sequence length="307" mass="35407">MKYAIIAEMEKLRVKLVGGLGNQIFGYMGGYWLARNQNRMLVLDFSEISYNHSEFDITSFNLNAVIENHKGINPFRNLVSRVNSSFNFRSPKIAKSLSFFTEKFSDQGFTSNQNFLTSKKNVDARGYFQDMKYVDFFLKENSKLELIEENSNLNSLKKLINKPNQIAVHIRRGDFLSLKDYHGVLDISWYIKILNQHETSNSEPYDLWLFTNDKNWAEEKFSNLKQQNCRQIFVVTDEILPDPATSFLLFSEAPIKICANSTFSILSSRMGSGVVYVPKSITRSGTQKDLEASLPIDWLKVDPVWEI</sequence>
<keyword evidence="1 4" id="KW-0328">Glycosyltransferase</keyword>
<dbReference type="GO" id="GO:0016020">
    <property type="term" value="C:membrane"/>
    <property type="evidence" value="ECO:0007669"/>
    <property type="project" value="InterPro"/>
</dbReference>
<dbReference type="KEGG" id="abam:B1s21122_05925"/>
<dbReference type="CDD" id="cd11301">
    <property type="entry name" value="Fut1_Fut2_like"/>
    <property type="match status" value="1"/>
</dbReference>
<dbReference type="Pfam" id="PF01531">
    <property type="entry name" value="Glyco_transf_11"/>
    <property type="match status" value="1"/>
</dbReference>
<reference evidence="5" key="1">
    <citation type="submission" date="2016-10" db="EMBL/GenBank/DDBJ databases">
        <title>High microdiversification within the ubiquitous acI lineage of Actinobacteria.</title>
        <authorList>
            <person name="Neuenschwander S.M."/>
            <person name="Salcher M."/>
            <person name="Ghai R."/>
            <person name="Pernthaler J."/>
        </authorList>
    </citation>
    <scope>NUCLEOTIDE SEQUENCE [LARGE SCALE GENOMIC DNA]</scope>
</reference>
<keyword evidence="2 4" id="KW-0808">Transferase</keyword>
<proteinExistence type="predicted"/>
<name>A0A249JZ75_9ACTN</name>